<feature type="region of interest" description="Disordered" evidence="6">
    <location>
        <begin position="77"/>
        <end position="96"/>
    </location>
</feature>
<dbReference type="InterPro" id="IPR040807">
    <property type="entry name" value="DUF5522"/>
</dbReference>
<evidence type="ECO:0000256" key="5">
    <source>
        <dbReference type="ARBA" id="ARBA00048108"/>
    </source>
</evidence>
<evidence type="ECO:0000256" key="3">
    <source>
        <dbReference type="ARBA" id="ARBA00029814"/>
    </source>
</evidence>
<name>A0A9N8EM03_9STRA</name>
<evidence type="ECO:0000256" key="1">
    <source>
        <dbReference type="ARBA" id="ARBA00012089"/>
    </source>
</evidence>
<evidence type="ECO:0000256" key="4">
    <source>
        <dbReference type="ARBA" id="ARBA00031552"/>
    </source>
</evidence>
<dbReference type="AlphaFoldDB" id="A0A9N8EM03"/>
<keyword evidence="9" id="KW-1185">Reference proteome</keyword>
<organism evidence="8 9">
    <name type="scientific">Seminavis robusta</name>
    <dbReference type="NCBI Taxonomy" id="568900"/>
    <lineage>
        <taxon>Eukaryota</taxon>
        <taxon>Sar</taxon>
        <taxon>Stramenopiles</taxon>
        <taxon>Ochrophyta</taxon>
        <taxon>Bacillariophyta</taxon>
        <taxon>Bacillariophyceae</taxon>
        <taxon>Bacillariophycidae</taxon>
        <taxon>Naviculales</taxon>
        <taxon>Naviculaceae</taxon>
        <taxon>Seminavis</taxon>
    </lineage>
</organism>
<dbReference type="InterPro" id="IPR051030">
    <property type="entry name" value="Vitamin_B12-ABC_binding"/>
</dbReference>
<evidence type="ECO:0000313" key="9">
    <source>
        <dbReference type="Proteomes" id="UP001153069"/>
    </source>
</evidence>
<evidence type="ECO:0000259" key="7">
    <source>
        <dbReference type="Pfam" id="PF01902"/>
    </source>
</evidence>
<dbReference type="PANTHER" id="PTHR42860:SF1">
    <property type="entry name" value="VITAMIN B12-BINDING PROTEIN"/>
    <property type="match status" value="1"/>
</dbReference>
<dbReference type="Gene3D" id="3.40.50.620">
    <property type="entry name" value="HUPs"/>
    <property type="match status" value="1"/>
</dbReference>
<dbReference type="Pfam" id="PF01902">
    <property type="entry name" value="Diphthami_syn_2"/>
    <property type="match status" value="1"/>
</dbReference>
<dbReference type="Gene3D" id="3.40.50.1980">
    <property type="entry name" value="Nitrogenase molybdenum iron protein domain"/>
    <property type="match status" value="2"/>
</dbReference>
<accession>A0A9N8EM03</accession>
<sequence>MKPPQDGKDSIEGLRIACLEPAATQVCLALGLASSIVGVTHECELEDTILHGDPTIHVLTQNGLKDGATQAEIHQAVSNEGKRRKQAEAEFDDDDDKANSFPVSSLYPIVKGAWELAKPNLVFTQDLCAVCAPTPLDVERVAGSSADNSQLVTVSLQPKSLQEVAETFVTVAEHCFDKSILNCGTNHPGKRLQESFWKDLETLRNAIEANRDKTLSKPKLLMLEWLSPPFSGGHWVHDMMDYACVESAMPATGSNKKSPCISWSNITKSDPDGVLVGCCGFSLERNAEDSRATQQFHKLRADIFACDGNSYFAQPTPLLVHGVAILATCAYQKQPRVLQAIDQCYQFFTTPLIPSSSAMGLEGVTLNPLPTNGNNDKSVSNSIAGIVDVEDLGNGYYELHQKACQEQKTTYIDPATGYQVFTEVAHRNRGKCCGSGCRHCPYNHVNVKDKLNRISQPSLLYQAPSSELFGCPDNDDDCNAQPVKVLFFSGGKDSFLTIRALVRQHQQESFGLVLLTTFDADSRTIAHQEVSIEDVMRQAQHLKISLLGVPLHRGSGQSYKDRIIQALQALDRWNVTSLVFGDLHLEHIKDWRESAMGPLGYSLEYPVWKVPYDDLMNDLDESRVPCVVSGSTCDFVAVGTPFDRTFYNKLVTEAPEGPAVETTKDGASIVRRIDAFGENGEFHSLAQVWNVTREQAQGIK</sequence>
<dbReference type="GO" id="GO:0017178">
    <property type="term" value="F:diphthine-ammonia ligase activity"/>
    <property type="evidence" value="ECO:0007669"/>
    <property type="project" value="UniProtKB-EC"/>
</dbReference>
<comment type="catalytic activity">
    <reaction evidence="5">
        <text>diphthine-[translation elongation factor 2] + NH4(+) + ATP = diphthamide-[translation elongation factor 2] + AMP + diphosphate + H(+)</text>
        <dbReference type="Rhea" id="RHEA:19753"/>
        <dbReference type="Rhea" id="RHEA-COMP:10172"/>
        <dbReference type="Rhea" id="RHEA-COMP:10174"/>
        <dbReference type="ChEBI" id="CHEBI:15378"/>
        <dbReference type="ChEBI" id="CHEBI:16692"/>
        <dbReference type="ChEBI" id="CHEBI:28938"/>
        <dbReference type="ChEBI" id="CHEBI:30616"/>
        <dbReference type="ChEBI" id="CHEBI:33019"/>
        <dbReference type="ChEBI" id="CHEBI:82696"/>
        <dbReference type="ChEBI" id="CHEBI:456215"/>
        <dbReference type="EC" id="6.3.1.14"/>
    </reaction>
</comment>
<reference evidence="8" key="1">
    <citation type="submission" date="2020-06" db="EMBL/GenBank/DDBJ databases">
        <authorList>
            <consortium name="Plant Systems Biology data submission"/>
        </authorList>
    </citation>
    <scope>NUCLEOTIDE SEQUENCE</scope>
    <source>
        <strain evidence="8">D6</strain>
    </source>
</reference>
<dbReference type="EC" id="6.3.1.14" evidence="1"/>
<feature type="domain" description="Diphthamide synthase" evidence="7">
    <location>
        <begin position="486"/>
        <end position="651"/>
    </location>
</feature>
<dbReference type="SUPFAM" id="SSF52402">
    <property type="entry name" value="Adenine nucleotide alpha hydrolases-like"/>
    <property type="match status" value="1"/>
</dbReference>
<dbReference type="InterPro" id="IPR014729">
    <property type="entry name" value="Rossmann-like_a/b/a_fold"/>
</dbReference>
<proteinExistence type="predicted"/>
<dbReference type="SUPFAM" id="SSF53807">
    <property type="entry name" value="Helical backbone' metal receptor"/>
    <property type="match status" value="1"/>
</dbReference>
<comment type="caution">
    <text evidence="8">The sequence shown here is derived from an EMBL/GenBank/DDBJ whole genome shotgun (WGS) entry which is preliminary data.</text>
</comment>
<protein>
    <recommendedName>
        <fullName evidence="2">Diphthine--ammonia ligase</fullName>
        <ecNumber evidence="1">6.3.1.14</ecNumber>
    </recommendedName>
    <alternativeName>
        <fullName evidence="3">Diphthamide synthase</fullName>
    </alternativeName>
    <alternativeName>
        <fullName evidence="4">Diphthamide synthetase</fullName>
    </alternativeName>
</protein>
<dbReference type="PANTHER" id="PTHR42860">
    <property type="entry name" value="VITAMIN B12-BINDING PROTEIN"/>
    <property type="match status" value="1"/>
</dbReference>
<gene>
    <name evidence="8" type="ORF">SEMRO_1433_G272220.1</name>
</gene>
<evidence type="ECO:0000256" key="2">
    <source>
        <dbReference type="ARBA" id="ARBA00018426"/>
    </source>
</evidence>
<dbReference type="Proteomes" id="UP001153069">
    <property type="component" value="Unassembled WGS sequence"/>
</dbReference>
<evidence type="ECO:0000256" key="6">
    <source>
        <dbReference type="SAM" id="MobiDB-lite"/>
    </source>
</evidence>
<dbReference type="InterPro" id="IPR002761">
    <property type="entry name" value="Diphthami_syn_dom"/>
</dbReference>
<dbReference type="Pfam" id="PF17653">
    <property type="entry name" value="DUF5522"/>
    <property type="match status" value="1"/>
</dbReference>
<evidence type="ECO:0000313" key="8">
    <source>
        <dbReference type="EMBL" id="CAB9523577.1"/>
    </source>
</evidence>
<dbReference type="OrthoDB" id="274765at2759"/>
<dbReference type="EMBL" id="CAICTM010001431">
    <property type="protein sequence ID" value="CAB9523577.1"/>
    <property type="molecule type" value="Genomic_DNA"/>
</dbReference>